<comment type="caution">
    <text evidence="1">The sequence shown here is derived from an EMBL/GenBank/DDBJ whole genome shotgun (WGS) entry which is preliminary data.</text>
</comment>
<dbReference type="EMBL" id="JBJJXI010000070">
    <property type="protein sequence ID" value="KAL3396610.1"/>
    <property type="molecule type" value="Genomic_DNA"/>
</dbReference>
<dbReference type="Proteomes" id="UP001627154">
    <property type="component" value="Unassembled WGS sequence"/>
</dbReference>
<accession>A0ABD2WUM3</accession>
<name>A0ABD2WUM3_9HYME</name>
<gene>
    <name evidence="1" type="ORF">TKK_009490</name>
</gene>
<keyword evidence="2" id="KW-1185">Reference proteome</keyword>
<evidence type="ECO:0000313" key="2">
    <source>
        <dbReference type="Proteomes" id="UP001627154"/>
    </source>
</evidence>
<reference evidence="1 2" key="1">
    <citation type="journal article" date="2024" name="bioRxiv">
        <title>A reference genome for Trichogramma kaykai: A tiny desert-dwelling parasitoid wasp with competing sex-ratio distorters.</title>
        <authorList>
            <person name="Culotta J."/>
            <person name="Lindsey A.R."/>
        </authorList>
    </citation>
    <scope>NUCLEOTIDE SEQUENCE [LARGE SCALE GENOMIC DNA]</scope>
    <source>
        <strain evidence="1 2">KSX58</strain>
    </source>
</reference>
<protein>
    <submittedName>
        <fullName evidence="1">Uncharacterized protein</fullName>
    </submittedName>
</protein>
<sequence length="186" mass="21360">MDSELTNNFFKNDGCRGKFDEFNGVLKVLISRALITLLFTDGSIFCNEQDVIVKEEIDISDDEYDETSEADVYIQDGLELLEKLNNGQLRVVDDEFQFEECNSKEDTLDLMNQLELELEPGEIYEFYDITDFSVDDLLQAIARNRTLNNQIQNCNVKKNLRSLTTASKKIKVDSIVNKENVISYGK</sequence>
<evidence type="ECO:0000313" key="1">
    <source>
        <dbReference type="EMBL" id="KAL3396610.1"/>
    </source>
</evidence>
<proteinExistence type="predicted"/>
<dbReference type="AlphaFoldDB" id="A0ABD2WUM3"/>
<organism evidence="1 2">
    <name type="scientific">Trichogramma kaykai</name>
    <dbReference type="NCBI Taxonomy" id="54128"/>
    <lineage>
        <taxon>Eukaryota</taxon>
        <taxon>Metazoa</taxon>
        <taxon>Ecdysozoa</taxon>
        <taxon>Arthropoda</taxon>
        <taxon>Hexapoda</taxon>
        <taxon>Insecta</taxon>
        <taxon>Pterygota</taxon>
        <taxon>Neoptera</taxon>
        <taxon>Endopterygota</taxon>
        <taxon>Hymenoptera</taxon>
        <taxon>Apocrita</taxon>
        <taxon>Proctotrupomorpha</taxon>
        <taxon>Chalcidoidea</taxon>
        <taxon>Trichogrammatidae</taxon>
        <taxon>Trichogramma</taxon>
    </lineage>
</organism>